<dbReference type="RefSeq" id="WP_165128466.1">
    <property type="nucleotide sequence ID" value="NZ_CP147708.1"/>
</dbReference>
<dbReference type="Proteomes" id="UP001432046">
    <property type="component" value="Chromosome"/>
</dbReference>
<keyword evidence="2" id="KW-1185">Reference proteome</keyword>
<evidence type="ECO:0008006" key="3">
    <source>
        <dbReference type="Google" id="ProtNLM"/>
    </source>
</evidence>
<proteinExistence type="predicted"/>
<dbReference type="EMBL" id="CP147711">
    <property type="protein sequence ID" value="WXC78165.1"/>
    <property type="molecule type" value="Genomic_DNA"/>
</dbReference>
<accession>A0ABZ2NTB7</accession>
<reference evidence="1" key="1">
    <citation type="journal article" date="2021" name="Int. J. Syst. Evol. Microbiol.">
        <title>Bradyrhizobium septentrionale sp. nov. (sv. septentrionale) and Bradyrhizobium quebecense sp. nov. (sv. septentrionale) associated with legumes native to Canada possess rearranged symbiosis genes and numerous insertion sequences.</title>
        <authorList>
            <person name="Bromfield E.S.P."/>
            <person name="Cloutier S."/>
        </authorList>
    </citation>
    <scope>NUCLEOTIDE SEQUENCE</scope>
    <source>
        <strain evidence="1">5S5</strain>
    </source>
</reference>
<gene>
    <name evidence="1" type="ORF">WDK88_32860</name>
</gene>
<organism evidence="1 2">
    <name type="scientific">Bradyrhizobium septentrionale</name>
    <dbReference type="NCBI Taxonomy" id="1404411"/>
    <lineage>
        <taxon>Bacteria</taxon>
        <taxon>Pseudomonadati</taxon>
        <taxon>Pseudomonadota</taxon>
        <taxon>Alphaproteobacteria</taxon>
        <taxon>Hyphomicrobiales</taxon>
        <taxon>Nitrobacteraceae</taxon>
        <taxon>Bradyrhizobium</taxon>
    </lineage>
</organism>
<dbReference type="SUPFAM" id="SSF54427">
    <property type="entry name" value="NTF2-like"/>
    <property type="match status" value="1"/>
</dbReference>
<reference evidence="1" key="2">
    <citation type="submission" date="2024-03" db="EMBL/GenBank/DDBJ databases">
        <authorList>
            <person name="Bromfield E.S.P."/>
            <person name="Cloutier S."/>
        </authorList>
    </citation>
    <scope>NUCLEOTIDE SEQUENCE</scope>
    <source>
        <strain evidence="1">5S5</strain>
    </source>
</reference>
<name>A0ABZ2NTB7_9BRAD</name>
<dbReference type="InterPro" id="IPR032710">
    <property type="entry name" value="NTF2-like_dom_sf"/>
</dbReference>
<evidence type="ECO:0000313" key="1">
    <source>
        <dbReference type="EMBL" id="WXC78165.1"/>
    </source>
</evidence>
<sequence>MGAHANAIQTYIRAKDENRPHLLAGAFAHDASLQMKVETENISFPPASKGIEAITRVLVRDFGRAYENIYTFCLDNYPRDGEAEFRCRWLVGMSDKETKSIRVGCGHYDWQFGSSELIQNLTITIKTMLILSSDHHRQVMNWLSHLPYPWCPAEAAAAAMPPLSELSEIHQFLMQNCA</sequence>
<protein>
    <recommendedName>
        <fullName evidence="3">SnoaL-like domain-containing protein</fullName>
    </recommendedName>
</protein>
<evidence type="ECO:0000313" key="2">
    <source>
        <dbReference type="Proteomes" id="UP001432046"/>
    </source>
</evidence>